<dbReference type="Pfam" id="PF02373">
    <property type="entry name" value="JmjC"/>
    <property type="match status" value="1"/>
</dbReference>
<dbReference type="InterPro" id="IPR045109">
    <property type="entry name" value="LSDs-like"/>
</dbReference>
<dbReference type="GO" id="GO:0000785">
    <property type="term" value="C:chromatin"/>
    <property type="evidence" value="ECO:0007669"/>
    <property type="project" value="TreeGrafter"/>
</dbReference>
<feature type="compositionally biased region" description="Basic and acidic residues" evidence="6">
    <location>
        <begin position="378"/>
        <end position="390"/>
    </location>
</feature>
<feature type="region of interest" description="Disordered" evidence="6">
    <location>
        <begin position="212"/>
        <end position="241"/>
    </location>
</feature>
<dbReference type="GO" id="GO:0032454">
    <property type="term" value="F:histone H3K9 demethylase activity"/>
    <property type="evidence" value="ECO:0007669"/>
    <property type="project" value="InterPro"/>
</dbReference>
<dbReference type="InterPro" id="IPR003347">
    <property type="entry name" value="JmjC_dom"/>
</dbReference>
<feature type="compositionally biased region" description="Basic and acidic residues" evidence="6">
    <location>
        <begin position="1323"/>
        <end position="1335"/>
    </location>
</feature>
<feature type="region of interest" description="Disordered" evidence="6">
    <location>
        <begin position="350"/>
        <end position="492"/>
    </location>
</feature>
<dbReference type="PRINTS" id="PR00929">
    <property type="entry name" value="ATHOOK"/>
</dbReference>
<dbReference type="PANTHER" id="PTHR12549:SF38">
    <property type="entry name" value="JMJC DOMAIN-CONTAINING HISTONE DEMETHYLASE 2, ISOFORM A"/>
    <property type="match status" value="1"/>
</dbReference>
<evidence type="ECO:0000313" key="10">
    <source>
        <dbReference type="Proteomes" id="UP001370490"/>
    </source>
</evidence>
<comment type="similarity">
    <text evidence="2">Belongs to the JARID1 histone demethylase family.</text>
</comment>
<dbReference type="InterPro" id="IPR017956">
    <property type="entry name" value="AT_hook_DNA-bd_motif"/>
</dbReference>
<reference evidence="9 10" key="1">
    <citation type="submission" date="2023-12" db="EMBL/GenBank/DDBJ databases">
        <title>A high-quality genome assembly for Dillenia turbinata (Dilleniales).</title>
        <authorList>
            <person name="Chanderbali A."/>
        </authorList>
    </citation>
    <scope>NUCLEOTIDE SEQUENCE [LARGE SCALE GENOMIC DNA]</scope>
    <source>
        <strain evidence="9">LSX21</strain>
        <tissue evidence="9">Leaf</tissue>
    </source>
</reference>
<protein>
    <submittedName>
        <fullName evidence="9">JmjC domain</fullName>
    </submittedName>
</protein>
<feature type="compositionally biased region" description="Basic and acidic residues" evidence="6">
    <location>
        <begin position="215"/>
        <end position="232"/>
    </location>
</feature>
<keyword evidence="3" id="KW-0479">Metal-binding</keyword>
<dbReference type="PANTHER" id="PTHR12549">
    <property type="entry name" value="JMJC DOMAIN-CONTAINING HISTONE DEMETHYLATION PROTEIN"/>
    <property type="match status" value="1"/>
</dbReference>
<dbReference type="GO" id="GO:0003712">
    <property type="term" value="F:transcription coregulator activity"/>
    <property type="evidence" value="ECO:0007669"/>
    <property type="project" value="TreeGrafter"/>
</dbReference>
<comment type="caution">
    <text evidence="5">Lacks conserved residue(s) required for the propagation of feature annotation.</text>
</comment>
<feature type="domain" description="WRC" evidence="8">
    <location>
        <begin position="3"/>
        <end position="48"/>
    </location>
</feature>
<evidence type="ECO:0000256" key="6">
    <source>
        <dbReference type="SAM" id="MobiDB-lite"/>
    </source>
</evidence>
<dbReference type="SMART" id="SM00558">
    <property type="entry name" value="JmjC"/>
    <property type="match status" value="1"/>
</dbReference>
<evidence type="ECO:0000256" key="3">
    <source>
        <dbReference type="ARBA" id="ARBA00022723"/>
    </source>
</evidence>
<dbReference type="Gene3D" id="2.60.120.650">
    <property type="entry name" value="Cupin"/>
    <property type="match status" value="2"/>
</dbReference>
<dbReference type="PROSITE" id="PS51184">
    <property type="entry name" value="JMJC"/>
    <property type="match status" value="1"/>
</dbReference>
<dbReference type="EMBL" id="JBAMMX010000007">
    <property type="protein sequence ID" value="KAK6936681.1"/>
    <property type="molecule type" value="Genomic_DNA"/>
</dbReference>
<feature type="compositionally biased region" description="Basic residues" evidence="6">
    <location>
        <begin position="302"/>
        <end position="317"/>
    </location>
</feature>
<dbReference type="GO" id="GO:0000118">
    <property type="term" value="C:histone deacetylase complex"/>
    <property type="evidence" value="ECO:0007669"/>
    <property type="project" value="TreeGrafter"/>
</dbReference>
<feature type="region of interest" description="Disordered" evidence="6">
    <location>
        <begin position="284"/>
        <end position="321"/>
    </location>
</feature>
<evidence type="ECO:0000256" key="2">
    <source>
        <dbReference type="ARBA" id="ARBA00006801"/>
    </source>
</evidence>
<feature type="non-terminal residue" evidence="9">
    <location>
        <position position="1511"/>
    </location>
</feature>
<comment type="subcellular location">
    <subcellularLocation>
        <location evidence="1">Nucleus</location>
    </subcellularLocation>
</comment>
<dbReference type="GO" id="GO:0006357">
    <property type="term" value="P:regulation of transcription by RNA polymerase II"/>
    <property type="evidence" value="ECO:0007669"/>
    <property type="project" value="TreeGrafter"/>
</dbReference>
<dbReference type="GO" id="GO:0046872">
    <property type="term" value="F:metal ion binding"/>
    <property type="evidence" value="ECO:0007669"/>
    <property type="project" value="UniProtKB-KW"/>
</dbReference>
<dbReference type="PROSITE" id="PS51667">
    <property type="entry name" value="WRC"/>
    <property type="match status" value="1"/>
</dbReference>
<feature type="region of interest" description="Disordered" evidence="6">
    <location>
        <begin position="1317"/>
        <end position="1344"/>
    </location>
</feature>
<accession>A0AAN8VV69</accession>
<dbReference type="InterPro" id="IPR014977">
    <property type="entry name" value="WRC_dom"/>
</dbReference>
<dbReference type="GO" id="GO:0031490">
    <property type="term" value="F:chromatin DNA binding"/>
    <property type="evidence" value="ECO:0007669"/>
    <property type="project" value="TreeGrafter"/>
</dbReference>
<evidence type="ECO:0000256" key="4">
    <source>
        <dbReference type="ARBA" id="ARBA00023242"/>
    </source>
</evidence>
<evidence type="ECO:0000259" key="7">
    <source>
        <dbReference type="PROSITE" id="PS51184"/>
    </source>
</evidence>
<name>A0AAN8VV69_9MAGN</name>
<keyword evidence="10" id="KW-1185">Reference proteome</keyword>
<gene>
    <name evidence="9" type="ORF">RJ641_033711</name>
</gene>
<proteinExistence type="inferred from homology"/>
<dbReference type="Proteomes" id="UP001370490">
    <property type="component" value="Unassembled WGS sequence"/>
</dbReference>
<evidence type="ECO:0000259" key="8">
    <source>
        <dbReference type="PROSITE" id="PS51667"/>
    </source>
</evidence>
<dbReference type="SMART" id="SM00384">
    <property type="entry name" value="AT_hook"/>
    <property type="match status" value="4"/>
</dbReference>
<feature type="compositionally biased region" description="Basic residues" evidence="6">
    <location>
        <begin position="366"/>
        <end position="377"/>
    </location>
</feature>
<comment type="caution">
    <text evidence="9">The sequence shown here is derived from an EMBL/GenBank/DDBJ whole genome shotgun (WGS) entry which is preliminary data.</text>
</comment>
<dbReference type="SUPFAM" id="SSF51197">
    <property type="entry name" value="Clavaminate synthase-like"/>
    <property type="match status" value="1"/>
</dbReference>
<keyword evidence="4" id="KW-0539">Nucleus</keyword>
<evidence type="ECO:0000256" key="5">
    <source>
        <dbReference type="PROSITE-ProRule" id="PRU01002"/>
    </source>
</evidence>
<sequence>MDFPEERRCKRKGAVTWQCKDKALEGKTMCLKHWLYRKINQQKKLIMGLENRMGVSVNVAEQVRVLDAEAGNVRVLKIEDFQNRSEGGGRTNDGVEAGKTMALETEDAQNGLPVEGAKNEAGRSEIAGELKGLDFDGGICDQSSGGGIVGLKATRGRPRGSKTRKKVAAGEFELGNLVKKKIEGGDEKTAVDASDNLGISGKVLGENDTNVAANGEERKAQENAGKSDGENRKIRKRKRYRPKVLKIKGTMNAALRNSAVSGEFVGGAVGDKLNFTGNEEGKGHVAVSENGGGGGVIVGKPKPGRGRPKGSKNKKKTGAIGENLVISREMAGGHVGEKWPHIVIRVEDGTGCGVDGNTDDGNGMIGKRKRGRPKGSKNKNEDRGGAEKDLVTTVVAKGEESQSPDANGRNGKEDENQGNGKIGRPRGSNYKLLADSGDLQHKVQEEECQCPKSQSTEEENKSTLIQKNSGELAVEIKTSKKRPRGRPRKVDNQQCIPWGIGESEQGQHPLENGSINSETPDINIREKEQKSLMCHQCLRSDKSGILICSGCKRKRYCHDCLAKACLQENLARKADHKELEPDARLKKLLYMLCKTLPLLRRIHEEQVTELNVETRICGVQVTEADIAKFIPDDDDRVDNCNTSIVNFHRSCPNPDCSYDICLTCCRELRDGVQPGGNEARTADSHFFETAHCPKTGFNDQLIVQPRYGWESQGAHLEKEYVADNPCNSPDWKANADGSISCPPKAHGGCGSVSLVLRRIFEANWIEKLIERAEELTRSCELPDADFTQRCALCLKPKLARDGDSEVRRAALRDNDMDNFLYCPSAFCIGDEEFNHFQMHWMRGEPVVVRNVLETSSGLSWEPMVMWRAFVGASRRLKEETTLTVKAIDCLDWCEVEISIHQFFKGYLEGRRHRSGWPEMLKLKDWPPTNSFEKCLPRHGAEFIAMLPFSDYTHPNSGILNLATKLPDGAAKADLGPKTYIAYGSSEELGSGDSVTKLHCDISDAVNILTHNAQVEIPPWQRKIVRMLQMKHKTDDLNELSRRQYHQRKRKRSRKRETLDLVDRVSRNSLESKDVLIQLVNVKGGKVDEEQDGNLSILDDCANLESKKEQCKSSKYLHSICVDVAKMNTSYTDGFDAITNCTDLREVCDNSQHGNGVREAKIDEINQECDQPSGATSVDEVFNVKEPLIFSGDDKVDEQEPVNPEMEAETSHRIAEDVIAKSFLPLDRIVAEKNVFLPEKKDSDLNFPATKEFEMLQEDYSRTSRNDDLEFDNLNPYESSGQHNYPAAEAVCSANGAHADLIGDPCYQDCLLSRVPGKPTNENTFKESSKLGEDANKVPTKNSSSSKSTYGGAVWDIFRRQDVPKLTEYLRKHWREFRHINNLPVIHPIHDQTLYLDEKHKQQLKEEFNVEPWTFEQHLGEAVFIPAGCPHQVRNRQSCIKVALDFVSPDNIEECIRLTEEFRVLPKTHRAKEDKLEVKKLALYAVSSAVNEARNLKCELEDNRMATHLLVA</sequence>
<evidence type="ECO:0000256" key="1">
    <source>
        <dbReference type="ARBA" id="ARBA00004123"/>
    </source>
</evidence>
<organism evidence="9 10">
    <name type="scientific">Dillenia turbinata</name>
    <dbReference type="NCBI Taxonomy" id="194707"/>
    <lineage>
        <taxon>Eukaryota</taxon>
        <taxon>Viridiplantae</taxon>
        <taxon>Streptophyta</taxon>
        <taxon>Embryophyta</taxon>
        <taxon>Tracheophyta</taxon>
        <taxon>Spermatophyta</taxon>
        <taxon>Magnoliopsida</taxon>
        <taxon>eudicotyledons</taxon>
        <taxon>Gunneridae</taxon>
        <taxon>Pentapetalae</taxon>
        <taxon>Dilleniales</taxon>
        <taxon>Dilleniaceae</taxon>
        <taxon>Dillenia</taxon>
    </lineage>
</organism>
<evidence type="ECO:0000313" key="9">
    <source>
        <dbReference type="EMBL" id="KAK6936681.1"/>
    </source>
</evidence>
<feature type="domain" description="JmjC" evidence="7">
    <location>
        <begin position="954"/>
        <end position="1462"/>
    </location>
</feature>